<dbReference type="AlphaFoldDB" id="A0A0D1YV72"/>
<feature type="compositionally biased region" description="Acidic residues" evidence="1">
    <location>
        <begin position="148"/>
        <end position="160"/>
    </location>
</feature>
<name>A0A0D1YV72_9PEZI</name>
<dbReference type="VEuPathDB" id="FungiDB:PV09_04291"/>
<dbReference type="GeneID" id="27312264"/>
<evidence type="ECO:0000256" key="1">
    <source>
        <dbReference type="SAM" id="MobiDB-lite"/>
    </source>
</evidence>
<protein>
    <submittedName>
        <fullName evidence="2">Uncharacterized protein</fullName>
    </submittedName>
</protein>
<organism evidence="2 3">
    <name type="scientific">Verruconis gallopava</name>
    <dbReference type="NCBI Taxonomy" id="253628"/>
    <lineage>
        <taxon>Eukaryota</taxon>
        <taxon>Fungi</taxon>
        <taxon>Dikarya</taxon>
        <taxon>Ascomycota</taxon>
        <taxon>Pezizomycotina</taxon>
        <taxon>Dothideomycetes</taxon>
        <taxon>Pleosporomycetidae</taxon>
        <taxon>Venturiales</taxon>
        <taxon>Sympoventuriaceae</taxon>
        <taxon>Verruconis</taxon>
    </lineage>
</organism>
<dbReference type="EMBL" id="KN847540">
    <property type="protein sequence ID" value="KIW04537.1"/>
    <property type="molecule type" value="Genomic_DNA"/>
</dbReference>
<dbReference type="RefSeq" id="XP_016214406.1">
    <property type="nucleotide sequence ID" value="XM_016357614.1"/>
</dbReference>
<dbReference type="OrthoDB" id="3943309at2759"/>
<feature type="compositionally biased region" description="Basic residues" evidence="1">
    <location>
        <begin position="101"/>
        <end position="111"/>
    </location>
</feature>
<dbReference type="Proteomes" id="UP000053259">
    <property type="component" value="Unassembled WGS sequence"/>
</dbReference>
<keyword evidence="3" id="KW-1185">Reference proteome</keyword>
<dbReference type="InParanoid" id="A0A0D1YV72"/>
<gene>
    <name evidence="2" type="ORF">PV09_04291</name>
</gene>
<sequence length="160" mass="17523">MPSSEEAKSTQRFSWKKANSLLTETEKNRICCLLLTCFEQIRPTGEDFELAAAQFGAAKGGFCKMYQTTIKKLKDANAFIVEGENVDDVPTPPSGQQAPRTPKKKATRRKNVAGEDGDEAEGTPTSSKKPRVHKSKEGTKTKVANDNADSELLQDEEAEA</sequence>
<feature type="region of interest" description="Disordered" evidence="1">
    <location>
        <begin position="84"/>
        <end position="160"/>
    </location>
</feature>
<proteinExistence type="predicted"/>
<evidence type="ECO:0000313" key="3">
    <source>
        <dbReference type="Proteomes" id="UP000053259"/>
    </source>
</evidence>
<reference evidence="2 3" key="1">
    <citation type="submission" date="2015-01" db="EMBL/GenBank/DDBJ databases">
        <title>The Genome Sequence of Ochroconis gallopava CBS43764.</title>
        <authorList>
            <consortium name="The Broad Institute Genomics Platform"/>
            <person name="Cuomo C."/>
            <person name="de Hoog S."/>
            <person name="Gorbushina A."/>
            <person name="Stielow B."/>
            <person name="Teixiera M."/>
            <person name="Abouelleil A."/>
            <person name="Chapman S.B."/>
            <person name="Priest M."/>
            <person name="Young S.K."/>
            <person name="Wortman J."/>
            <person name="Nusbaum C."/>
            <person name="Birren B."/>
        </authorList>
    </citation>
    <scope>NUCLEOTIDE SEQUENCE [LARGE SCALE GENOMIC DNA]</scope>
    <source>
        <strain evidence="2 3">CBS 43764</strain>
    </source>
</reference>
<accession>A0A0D1YV72</accession>
<dbReference type="HOGENOM" id="CLU_1653500_0_0_1"/>
<evidence type="ECO:0000313" key="2">
    <source>
        <dbReference type="EMBL" id="KIW04537.1"/>
    </source>
</evidence>